<dbReference type="InterPro" id="IPR029058">
    <property type="entry name" value="AB_hydrolase_fold"/>
</dbReference>
<comment type="caution">
    <text evidence="3">The sequence shown here is derived from an EMBL/GenBank/DDBJ whole genome shotgun (WGS) entry which is preliminary data.</text>
</comment>
<dbReference type="OMA" id="ANWVLEN"/>
<dbReference type="Gene3D" id="3.40.50.1820">
    <property type="entry name" value="alpha/beta hydrolase"/>
    <property type="match status" value="1"/>
</dbReference>
<dbReference type="AlphaFoldDB" id="A0A8T2UIB0"/>
<dbReference type="Proteomes" id="UP000825935">
    <property type="component" value="Chromosome 7"/>
</dbReference>
<keyword evidence="1" id="KW-0812">Transmembrane</keyword>
<evidence type="ECO:0000259" key="2">
    <source>
        <dbReference type="Pfam" id="PF00561"/>
    </source>
</evidence>
<reference evidence="3" key="1">
    <citation type="submission" date="2021-08" db="EMBL/GenBank/DDBJ databases">
        <title>WGS assembly of Ceratopteris richardii.</title>
        <authorList>
            <person name="Marchant D.B."/>
            <person name="Chen G."/>
            <person name="Jenkins J."/>
            <person name="Shu S."/>
            <person name="Leebens-Mack J."/>
            <person name="Grimwood J."/>
            <person name="Schmutz J."/>
            <person name="Soltis P."/>
            <person name="Soltis D."/>
            <person name="Chen Z.-H."/>
        </authorList>
    </citation>
    <scope>NUCLEOTIDE SEQUENCE</scope>
    <source>
        <strain evidence="3">Whitten #5841</strain>
        <tissue evidence="3">Leaf</tissue>
    </source>
</reference>
<evidence type="ECO:0000256" key="1">
    <source>
        <dbReference type="SAM" id="Phobius"/>
    </source>
</evidence>
<evidence type="ECO:0000313" key="4">
    <source>
        <dbReference type="Proteomes" id="UP000825935"/>
    </source>
</evidence>
<dbReference type="InterPro" id="IPR050266">
    <property type="entry name" value="AB_hydrolase_sf"/>
</dbReference>
<dbReference type="OrthoDB" id="6431331at2759"/>
<dbReference type="GO" id="GO:0046464">
    <property type="term" value="P:acylglycerol catabolic process"/>
    <property type="evidence" value="ECO:0007669"/>
    <property type="project" value="TreeGrafter"/>
</dbReference>
<dbReference type="Pfam" id="PF00561">
    <property type="entry name" value="Abhydrolase_1"/>
    <property type="match status" value="1"/>
</dbReference>
<accession>A0A8T2UIB0</accession>
<protein>
    <recommendedName>
        <fullName evidence="2">AB hydrolase-1 domain-containing protein</fullName>
    </recommendedName>
</protein>
<dbReference type="GO" id="GO:0016020">
    <property type="term" value="C:membrane"/>
    <property type="evidence" value="ECO:0007669"/>
    <property type="project" value="TreeGrafter"/>
</dbReference>
<sequence>MSSDGDEAVEEKQDDSEETNELLAKEVLNSFASDDKKGLNQSTTVFAFWAYVAAFVSLLTLCLLVASKILPSEKEPEFFSMPLGVRQHFTSGKLLKIEVGKDRLPLKVFVKEEGPISSAETVFLFHGFGASSFTYRAVSAGLASNGLHVIAMDFPGAGLSDKPVENQGGFFANFRAIYEEILEKGLLWRFEQMFEQGSFPEPISARHEVGLRYDADELSESIKQVVSLLTHSAVHIVLHDTSVEAGLKWATQNPSLVRSITLIDTYPGAPSFPAGLLGFPGLGKMILQSSILLQMLLRHCCVTHLTQAEAASHAFLLRNNNGQRAALQTWEMANNTFDVVTTIEELGELPLHLIWSNRSGERWQELGDWLVSRLPGASSTWHNGSRWPQEDAVLEVTKDLLQFITSLPQTEHLSTYDGTSDYTGDSFVNDDHVGGSYGHNLHSCGHGHSHENIHQFDDHNMHHIHGHGAHYMDHMGQGGWVI</sequence>
<feature type="transmembrane region" description="Helical" evidence="1">
    <location>
        <begin position="46"/>
        <end position="66"/>
    </location>
</feature>
<organism evidence="3 4">
    <name type="scientific">Ceratopteris richardii</name>
    <name type="common">Triangle waterfern</name>
    <dbReference type="NCBI Taxonomy" id="49495"/>
    <lineage>
        <taxon>Eukaryota</taxon>
        <taxon>Viridiplantae</taxon>
        <taxon>Streptophyta</taxon>
        <taxon>Embryophyta</taxon>
        <taxon>Tracheophyta</taxon>
        <taxon>Polypodiopsida</taxon>
        <taxon>Polypodiidae</taxon>
        <taxon>Polypodiales</taxon>
        <taxon>Pteridineae</taxon>
        <taxon>Pteridaceae</taxon>
        <taxon>Parkerioideae</taxon>
        <taxon>Ceratopteris</taxon>
    </lineage>
</organism>
<feature type="domain" description="AB hydrolase-1" evidence="2">
    <location>
        <begin position="121"/>
        <end position="267"/>
    </location>
</feature>
<dbReference type="EMBL" id="CM035412">
    <property type="protein sequence ID" value="KAH7433074.1"/>
    <property type="molecule type" value="Genomic_DNA"/>
</dbReference>
<keyword evidence="4" id="KW-1185">Reference proteome</keyword>
<proteinExistence type="predicted"/>
<dbReference type="PANTHER" id="PTHR43798">
    <property type="entry name" value="MONOACYLGLYCEROL LIPASE"/>
    <property type="match status" value="1"/>
</dbReference>
<evidence type="ECO:0000313" key="3">
    <source>
        <dbReference type="EMBL" id="KAH7433074.1"/>
    </source>
</evidence>
<dbReference type="InterPro" id="IPR000073">
    <property type="entry name" value="AB_hydrolase_1"/>
</dbReference>
<keyword evidence="1" id="KW-0472">Membrane</keyword>
<dbReference type="SUPFAM" id="SSF53474">
    <property type="entry name" value="alpha/beta-Hydrolases"/>
    <property type="match status" value="1"/>
</dbReference>
<dbReference type="GO" id="GO:0047372">
    <property type="term" value="F:monoacylglycerol lipase activity"/>
    <property type="evidence" value="ECO:0007669"/>
    <property type="project" value="TreeGrafter"/>
</dbReference>
<gene>
    <name evidence="3" type="ORF">KP509_07G053900</name>
</gene>
<keyword evidence="1" id="KW-1133">Transmembrane helix</keyword>
<name>A0A8T2UIB0_CERRI</name>
<dbReference type="PANTHER" id="PTHR43798:SF33">
    <property type="entry name" value="HYDROLASE, PUTATIVE (AFU_ORTHOLOGUE AFUA_2G14860)-RELATED"/>
    <property type="match status" value="1"/>
</dbReference>